<comment type="subcellular location">
    <subcellularLocation>
        <location evidence="1">Membrane</location>
        <topology evidence="1">Multi-pass membrane protein</topology>
    </subcellularLocation>
</comment>
<name>A0A0R2D2Q8_9LACO</name>
<dbReference type="InterPro" id="IPR002293">
    <property type="entry name" value="AA/rel_permease1"/>
</dbReference>
<dbReference type="Proteomes" id="UP000051638">
    <property type="component" value="Unassembled WGS sequence"/>
</dbReference>
<sequence length="119" mass="13261">MWGLNNVINNFANQGLTVIVSWILIMALYFVPYTLMVGQLGSAFQNSGGGVSSWVKYLSTNKLAYFAAWTYWVVHVPYLAQKPQIIMVSLSWLFKGNGSFINQTSPFVVQGLSLADCKK</sequence>
<dbReference type="Gene3D" id="1.20.1740.10">
    <property type="entry name" value="Amino acid/polyamine transporter I"/>
    <property type="match status" value="1"/>
</dbReference>
<evidence type="ECO:0000313" key="6">
    <source>
        <dbReference type="EMBL" id="KRM94825.1"/>
    </source>
</evidence>
<proteinExistence type="predicted"/>
<keyword evidence="4 5" id="KW-0472">Membrane</keyword>
<keyword evidence="3 5" id="KW-1133">Transmembrane helix</keyword>
<dbReference type="AlphaFoldDB" id="A0A0R2D2Q8"/>
<comment type="caution">
    <text evidence="6">The sequence shown here is derived from an EMBL/GenBank/DDBJ whole genome shotgun (WGS) entry which is preliminary data.</text>
</comment>
<gene>
    <name evidence="6" type="ORF">FC24_GL000164</name>
</gene>
<evidence type="ECO:0000256" key="2">
    <source>
        <dbReference type="ARBA" id="ARBA00022692"/>
    </source>
</evidence>
<evidence type="ECO:0000256" key="3">
    <source>
        <dbReference type="ARBA" id="ARBA00022989"/>
    </source>
</evidence>
<dbReference type="STRING" id="1423796.FC24_GL000164"/>
<evidence type="ECO:0000256" key="1">
    <source>
        <dbReference type="ARBA" id="ARBA00004141"/>
    </source>
</evidence>
<accession>A0A0R2D2Q8</accession>
<evidence type="ECO:0000256" key="4">
    <source>
        <dbReference type="ARBA" id="ARBA00023136"/>
    </source>
</evidence>
<organism evidence="6 7">
    <name type="scientific">Loigolactobacillus rennini DSM 20253</name>
    <dbReference type="NCBI Taxonomy" id="1423796"/>
    <lineage>
        <taxon>Bacteria</taxon>
        <taxon>Bacillati</taxon>
        <taxon>Bacillota</taxon>
        <taxon>Bacilli</taxon>
        <taxon>Lactobacillales</taxon>
        <taxon>Lactobacillaceae</taxon>
        <taxon>Loigolactobacillus</taxon>
    </lineage>
</organism>
<evidence type="ECO:0000313" key="7">
    <source>
        <dbReference type="Proteomes" id="UP000051638"/>
    </source>
</evidence>
<dbReference type="PATRIC" id="fig|1423796.3.peg.170"/>
<dbReference type="GO" id="GO:0022857">
    <property type="term" value="F:transmembrane transporter activity"/>
    <property type="evidence" value="ECO:0007669"/>
    <property type="project" value="InterPro"/>
</dbReference>
<reference evidence="6 7" key="1">
    <citation type="journal article" date="2015" name="Genome Announc.">
        <title>Expanding the biotechnology potential of lactobacilli through comparative genomics of 213 strains and associated genera.</title>
        <authorList>
            <person name="Sun Z."/>
            <person name="Harris H.M."/>
            <person name="McCann A."/>
            <person name="Guo C."/>
            <person name="Argimon S."/>
            <person name="Zhang W."/>
            <person name="Yang X."/>
            <person name="Jeffery I.B."/>
            <person name="Cooney J.C."/>
            <person name="Kagawa T.F."/>
            <person name="Liu W."/>
            <person name="Song Y."/>
            <person name="Salvetti E."/>
            <person name="Wrobel A."/>
            <person name="Rasinkangas P."/>
            <person name="Parkhill J."/>
            <person name="Rea M.C."/>
            <person name="O'Sullivan O."/>
            <person name="Ritari J."/>
            <person name="Douillard F.P."/>
            <person name="Paul Ross R."/>
            <person name="Yang R."/>
            <person name="Briner A.E."/>
            <person name="Felis G.E."/>
            <person name="de Vos W.M."/>
            <person name="Barrangou R."/>
            <person name="Klaenhammer T.R."/>
            <person name="Caufield P.W."/>
            <person name="Cui Y."/>
            <person name="Zhang H."/>
            <person name="O'Toole P.W."/>
        </authorList>
    </citation>
    <scope>NUCLEOTIDE SEQUENCE [LARGE SCALE GENOMIC DNA]</scope>
    <source>
        <strain evidence="6 7">DSM 20253</strain>
    </source>
</reference>
<dbReference type="EMBL" id="AYYI01000082">
    <property type="protein sequence ID" value="KRM94825.1"/>
    <property type="molecule type" value="Genomic_DNA"/>
</dbReference>
<dbReference type="GO" id="GO:0016020">
    <property type="term" value="C:membrane"/>
    <property type="evidence" value="ECO:0007669"/>
    <property type="project" value="UniProtKB-SubCell"/>
</dbReference>
<dbReference type="Pfam" id="PF13520">
    <property type="entry name" value="AA_permease_2"/>
    <property type="match status" value="1"/>
</dbReference>
<feature type="transmembrane region" description="Helical" evidence="5">
    <location>
        <begin position="12"/>
        <end position="31"/>
    </location>
</feature>
<protein>
    <submittedName>
        <fullName evidence="6">Amino acid transporter</fullName>
    </submittedName>
</protein>
<keyword evidence="7" id="KW-1185">Reference proteome</keyword>
<keyword evidence="2 5" id="KW-0812">Transmembrane</keyword>
<evidence type="ECO:0000256" key="5">
    <source>
        <dbReference type="SAM" id="Phobius"/>
    </source>
</evidence>